<organism evidence="2 3">
    <name type="scientific">Anaeramoeba flamelloides</name>
    <dbReference type="NCBI Taxonomy" id="1746091"/>
    <lineage>
        <taxon>Eukaryota</taxon>
        <taxon>Metamonada</taxon>
        <taxon>Anaeramoebidae</taxon>
        <taxon>Anaeramoeba</taxon>
    </lineage>
</organism>
<feature type="compositionally biased region" description="Low complexity" evidence="1">
    <location>
        <begin position="115"/>
        <end position="126"/>
    </location>
</feature>
<feature type="compositionally biased region" description="Basic and acidic residues" evidence="1">
    <location>
        <begin position="144"/>
        <end position="174"/>
    </location>
</feature>
<evidence type="ECO:0000313" key="2">
    <source>
        <dbReference type="EMBL" id="KAJ3428242.1"/>
    </source>
</evidence>
<feature type="region of interest" description="Disordered" evidence="1">
    <location>
        <begin position="110"/>
        <end position="234"/>
    </location>
</feature>
<feature type="compositionally biased region" description="Polar residues" evidence="1">
    <location>
        <begin position="177"/>
        <end position="199"/>
    </location>
</feature>
<protein>
    <submittedName>
        <fullName evidence="2">F-box-like/wd repeat-containing protein ebi</fullName>
    </submittedName>
</protein>
<dbReference type="AlphaFoldDB" id="A0AAV7YI02"/>
<evidence type="ECO:0000256" key="1">
    <source>
        <dbReference type="SAM" id="MobiDB-lite"/>
    </source>
</evidence>
<dbReference type="EMBL" id="JANTQA010000060">
    <property type="protein sequence ID" value="KAJ3428242.1"/>
    <property type="molecule type" value="Genomic_DNA"/>
</dbReference>
<evidence type="ECO:0000313" key="3">
    <source>
        <dbReference type="Proteomes" id="UP001146793"/>
    </source>
</evidence>
<accession>A0AAV7YI02</accession>
<name>A0AAV7YI02_9EUKA</name>
<dbReference type="InterPro" id="IPR006594">
    <property type="entry name" value="LisH"/>
</dbReference>
<dbReference type="Gene3D" id="1.20.960.30">
    <property type="match status" value="1"/>
</dbReference>
<reference evidence="2" key="1">
    <citation type="submission" date="2022-08" db="EMBL/GenBank/DDBJ databases">
        <title>Novel sulphate-reducing endosymbionts in the free-living metamonad Anaeramoeba.</title>
        <authorList>
            <person name="Jerlstrom-Hultqvist J."/>
            <person name="Cepicka I."/>
            <person name="Gallot-Lavallee L."/>
            <person name="Salas-Leiva D."/>
            <person name="Curtis B.A."/>
            <person name="Zahonova K."/>
            <person name="Pipaliya S."/>
            <person name="Dacks J."/>
            <person name="Roger A.J."/>
        </authorList>
    </citation>
    <scope>NUCLEOTIDE SEQUENCE</scope>
    <source>
        <strain evidence="2">Busselton2</strain>
    </source>
</reference>
<dbReference type="Pfam" id="PF08513">
    <property type="entry name" value="LisH"/>
    <property type="match status" value="1"/>
</dbReference>
<proteinExistence type="predicted"/>
<feature type="compositionally biased region" description="Polar residues" evidence="1">
    <location>
        <begin position="206"/>
        <end position="234"/>
    </location>
</feature>
<comment type="caution">
    <text evidence="2">The sequence shown here is derived from an EMBL/GenBank/DDBJ whole genome shotgun (WGS) entry which is preliminary data.</text>
</comment>
<dbReference type="PROSITE" id="PS50896">
    <property type="entry name" value="LISH"/>
    <property type="match status" value="1"/>
</dbReference>
<sequence length="234" mass="27852">MTENIQDSKEPVLLTSDELTLEKINYLILKYFEDTDYKHSAFIFEKESELTPVQTLLSSTTHPGLLVRLIQKGLQYKEIEEQLRPIIEYEERSGSQIVNQVRTEIQQEVFEKQKQSQNKTNTTTEKLFSEQIIKQEKKRKRFQPKQEQEQKQQQEKENDRKQEKPEKTMEEIPKQEIVNTTNNQNIPLQSQGQQPNQDIFQKEQQYHNNNQNISLESQQKPQSLKTNNQMDIEK</sequence>
<gene>
    <name evidence="2" type="ORF">M0812_25874</name>
</gene>
<dbReference type="Proteomes" id="UP001146793">
    <property type="component" value="Unassembled WGS sequence"/>
</dbReference>